<comment type="cofactor">
    <cofactor evidence="1 14">
        <name>heme</name>
        <dbReference type="ChEBI" id="CHEBI:30413"/>
    </cofactor>
</comment>
<keyword evidence="7 14" id="KW-0479">Metal-binding</keyword>
<dbReference type="STRING" id="7176.B0W1G6"/>
<keyword evidence="12 15" id="KW-0503">Monooxygenase</keyword>
<dbReference type="SUPFAM" id="SSF48264">
    <property type="entry name" value="Cytochrome P450"/>
    <property type="match status" value="1"/>
</dbReference>
<comment type="similarity">
    <text evidence="5 15">Belongs to the cytochrome P450 family.</text>
</comment>
<dbReference type="InterPro" id="IPR050196">
    <property type="entry name" value="Cytochrome_P450_Monoox"/>
</dbReference>
<evidence type="ECO:0000256" key="13">
    <source>
        <dbReference type="ARBA" id="ARBA00023136"/>
    </source>
</evidence>
<reference evidence="17" key="2">
    <citation type="submission" date="2021-02" db="UniProtKB">
        <authorList>
            <consortium name="EnsemblMetazoa"/>
        </authorList>
    </citation>
    <scope>IDENTIFICATION</scope>
    <source>
        <strain evidence="17">JHB</strain>
    </source>
</reference>
<accession>B0W1G6</accession>
<evidence type="ECO:0000256" key="2">
    <source>
        <dbReference type="ARBA" id="ARBA00003690"/>
    </source>
</evidence>
<dbReference type="Proteomes" id="UP000002320">
    <property type="component" value="Unassembled WGS sequence"/>
</dbReference>
<evidence type="ECO:0000256" key="5">
    <source>
        <dbReference type="ARBA" id="ARBA00010617"/>
    </source>
</evidence>
<dbReference type="PANTHER" id="PTHR24291">
    <property type="entry name" value="CYTOCHROME P450 FAMILY 4"/>
    <property type="match status" value="1"/>
</dbReference>
<evidence type="ECO:0000256" key="14">
    <source>
        <dbReference type="PIRSR" id="PIRSR602401-1"/>
    </source>
</evidence>
<evidence type="ECO:0000256" key="11">
    <source>
        <dbReference type="ARBA" id="ARBA00023004"/>
    </source>
</evidence>
<evidence type="ECO:0000256" key="12">
    <source>
        <dbReference type="ARBA" id="ARBA00023033"/>
    </source>
</evidence>
<name>B0W1G6_CULQU</name>
<evidence type="ECO:0000313" key="17">
    <source>
        <dbReference type="EnsemblMetazoa" id="CPIJ000927-PA"/>
    </source>
</evidence>
<dbReference type="GO" id="GO:0005506">
    <property type="term" value="F:iron ion binding"/>
    <property type="evidence" value="ECO:0007669"/>
    <property type="project" value="InterPro"/>
</dbReference>
<evidence type="ECO:0000256" key="9">
    <source>
        <dbReference type="ARBA" id="ARBA00022848"/>
    </source>
</evidence>
<comment type="function">
    <text evidence="2">May be involved in the metabolism of insect hormones and in the breakdown of synthetic insecticides.</text>
</comment>
<dbReference type="EnsemblMetazoa" id="CPIJ000927-RA">
    <property type="protein sequence ID" value="CPIJ000927-PA"/>
    <property type="gene ID" value="CPIJ000927"/>
</dbReference>
<dbReference type="OMA" id="TITAHAC"/>
<evidence type="ECO:0000256" key="4">
    <source>
        <dbReference type="ARBA" id="ARBA00004406"/>
    </source>
</evidence>
<keyword evidence="18" id="KW-1185">Reference proteome</keyword>
<dbReference type="Gene3D" id="1.10.630.10">
    <property type="entry name" value="Cytochrome P450"/>
    <property type="match status" value="1"/>
</dbReference>
<dbReference type="AlphaFoldDB" id="B0W1G6"/>
<sequence length="394" mass="45392">MNQKVVNSFIPIFVKYCRKTVDSLNLCEDGETIDIHKYTGLTFLEAACETTLGVDGLDRPGKKEFKEGLDKIQEVASKRMITPYLYPDVVYRMTNYFKEVSQASKIVCDFLLKLSKERKQFLISSDNDSDDTEEENDTSGKPKVFVDEILKVFNDGKVFDDTELTHNMYAIITGAIDTSGTITAHACLLMSFYPDMQNRLFEEISELYPLDNPAMDFSPEMLKQLRYTEMFLNEILRYWPAGPMVARQNIAEIELDGVRVPPGQTFVMSIEALHRRKDVWGPDADRFDPKNFSEERVRKRHSFGFLPFSGGKRICIGWRYAQTAMKVMMVHLVRNFQFSTKIKPENVRFRHDVTMKLATERKVSVRMPSRGSLVRKTVRIELIRVRAPNVLAAV</sequence>
<feature type="binding site" description="axial binding residue" evidence="14">
    <location>
        <position position="315"/>
    </location>
    <ligand>
        <name>heme</name>
        <dbReference type="ChEBI" id="CHEBI:30413"/>
    </ligand>
    <ligandPart>
        <name>Fe</name>
        <dbReference type="ChEBI" id="CHEBI:18248"/>
    </ligandPart>
</feature>
<dbReference type="VEuPathDB" id="VectorBase:CQUJHB015345"/>
<evidence type="ECO:0000256" key="6">
    <source>
        <dbReference type="ARBA" id="ARBA00022617"/>
    </source>
</evidence>
<keyword evidence="8" id="KW-0256">Endoplasmic reticulum</keyword>
<keyword evidence="6 14" id="KW-0349">Heme</keyword>
<organism>
    <name type="scientific">Culex quinquefasciatus</name>
    <name type="common">Southern house mosquito</name>
    <name type="synonym">Culex pungens</name>
    <dbReference type="NCBI Taxonomy" id="7176"/>
    <lineage>
        <taxon>Eukaryota</taxon>
        <taxon>Metazoa</taxon>
        <taxon>Ecdysozoa</taxon>
        <taxon>Arthropoda</taxon>
        <taxon>Hexapoda</taxon>
        <taxon>Insecta</taxon>
        <taxon>Pterygota</taxon>
        <taxon>Neoptera</taxon>
        <taxon>Endopterygota</taxon>
        <taxon>Diptera</taxon>
        <taxon>Nematocera</taxon>
        <taxon>Culicoidea</taxon>
        <taxon>Culicidae</taxon>
        <taxon>Culicinae</taxon>
        <taxon>Culicini</taxon>
        <taxon>Culex</taxon>
        <taxon>Culex</taxon>
    </lineage>
</organism>
<dbReference type="KEGG" id="cqu:CpipJ_CPIJ000927"/>
<dbReference type="OrthoDB" id="1470350at2759"/>
<dbReference type="HOGENOM" id="CLU_001570_5_1_1"/>
<keyword evidence="9" id="KW-0492">Microsome</keyword>
<dbReference type="PANTHER" id="PTHR24291:SF189">
    <property type="entry name" value="CYTOCHROME P450 4C3-RELATED"/>
    <property type="match status" value="1"/>
</dbReference>
<evidence type="ECO:0000313" key="16">
    <source>
        <dbReference type="EMBL" id="EDS45036.1"/>
    </source>
</evidence>
<comment type="subcellular location">
    <subcellularLocation>
        <location evidence="4">Endoplasmic reticulum membrane</location>
        <topology evidence="4">Peripheral membrane protein</topology>
    </subcellularLocation>
    <subcellularLocation>
        <location evidence="3">Microsome membrane</location>
        <topology evidence="3">Peripheral membrane protein</topology>
    </subcellularLocation>
</comment>
<dbReference type="InterPro" id="IPR036396">
    <property type="entry name" value="Cyt_P450_sf"/>
</dbReference>
<keyword evidence="10 15" id="KW-0560">Oxidoreductase</keyword>
<keyword evidence="11 14" id="KW-0408">Iron</keyword>
<protein>
    <submittedName>
        <fullName evidence="16">Cytochrome P450</fullName>
    </submittedName>
</protein>
<dbReference type="GO" id="GO:0004497">
    <property type="term" value="F:monooxygenase activity"/>
    <property type="evidence" value="ECO:0007669"/>
    <property type="project" value="UniProtKB-KW"/>
</dbReference>
<dbReference type="InParanoid" id="B0W1G6"/>
<proteinExistence type="inferred from homology"/>
<dbReference type="InterPro" id="IPR002401">
    <property type="entry name" value="Cyt_P450_E_grp-I"/>
</dbReference>
<gene>
    <name evidence="17" type="primary">6031847</name>
    <name evidence="16" type="ORF">CpipJ_CPIJ000927</name>
</gene>
<evidence type="ECO:0000256" key="10">
    <source>
        <dbReference type="ARBA" id="ARBA00023002"/>
    </source>
</evidence>
<evidence type="ECO:0000256" key="3">
    <source>
        <dbReference type="ARBA" id="ARBA00004174"/>
    </source>
</evidence>
<evidence type="ECO:0000313" key="18">
    <source>
        <dbReference type="Proteomes" id="UP000002320"/>
    </source>
</evidence>
<evidence type="ECO:0000256" key="8">
    <source>
        <dbReference type="ARBA" id="ARBA00022824"/>
    </source>
</evidence>
<dbReference type="GO" id="GO:0016705">
    <property type="term" value="F:oxidoreductase activity, acting on paired donors, with incorporation or reduction of molecular oxygen"/>
    <property type="evidence" value="ECO:0007669"/>
    <property type="project" value="InterPro"/>
</dbReference>
<reference evidence="16" key="1">
    <citation type="submission" date="2007-03" db="EMBL/GenBank/DDBJ databases">
        <title>Annotation of Culex pipiens quinquefasciatus.</title>
        <authorList>
            <consortium name="The Broad Institute Genome Sequencing Platform"/>
            <person name="Atkinson P.W."/>
            <person name="Hemingway J."/>
            <person name="Christensen B.M."/>
            <person name="Higgs S."/>
            <person name="Kodira C."/>
            <person name="Hannick L."/>
            <person name="Megy K."/>
            <person name="O'Leary S."/>
            <person name="Pearson M."/>
            <person name="Haas B.J."/>
            <person name="Mauceli E."/>
            <person name="Wortman J.R."/>
            <person name="Lee N.H."/>
            <person name="Guigo R."/>
            <person name="Stanke M."/>
            <person name="Alvarado L."/>
            <person name="Amedeo P."/>
            <person name="Antoine C.H."/>
            <person name="Arensburger P."/>
            <person name="Bidwell S.L."/>
            <person name="Crawford M."/>
            <person name="Camaro F."/>
            <person name="Devon K."/>
            <person name="Engels R."/>
            <person name="Hammond M."/>
            <person name="Howarth C."/>
            <person name="Koehrsen M."/>
            <person name="Lawson D."/>
            <person name="Montgomery P."/>
            <person name="Nene V."/>
            <person name="Nusbaum C."/>
            <person name="Puiu D."/>
            <person name="Romero-Severson J."/>
            <person name="Severson D.W."/>
            <person name="Shumway M."/>
            <person name="Sisk P."/>
            <person name="Stolte C."/>
            <person name="Zeng Q."/>
            <person name="Eisenstadt E."/>
            <person name="Fraser-Liggett C."/>
            <person name="Strausberg R."/>
            <person name="Galagan J."/>
            <person name="Birren B."/>
            <person name="Collins F.H."/>
        </authorList>
    </citation>
    <scope>NUCLEOTIDE SEQUENCE [LARGE SCALE GENOMIC DNA]</scope>
    <source>
        <strain evidence="16">JHB</strain>
    </source>
</reference>
<dbReference type="GO" id="GO:0020037">
    <property type="term" value="F:heme binding"/>
    <property type="evidence" value="ECO:0007669"/>
    <property type="project" value="InterPro"/>
</dbReference>
<evidence type="ECO:0000256" key="15">
    <source>
        <dbReference type="RuleBase" id="RU000461"/>
    </source>
</evidence>
<dbReference type="eggNOG" id="KOG0157">
    <property type="taxonomic scope" value="Eukaryota"/>
</dbReference>
<dbReference type="InterPro" id="IPR017972">
    <property type="entry name" value="Cyt_P450_CS"/>
</dbReference>
<dbReference type="PRINTS" id="PR00463">
    <property type="entry name" value="EP450I"/>
</dbReference>
<evidence type="ECO:0000256" key="1">
    <source>
        <dbReference type="ARBA" id="ARBA00001971"/>
    </source>
</evidence>
<dbReference type="InterPro" id="IPR001128">
    <property type="entry name" value="Cyt_P450"/>
</dbReference>
<dbReference type="PROSITE" id="PS00086">
    <property type="entry name" value="CYTOCHROME_P450"/>
    <property type="match status" value="1"/>
</dbReference>
<keyword evidence="13" id="KW-0472">Membrane</keyword>
<dbReference type="PRINTS" id="PR00385">
    <property type="entry name" value="P450"/>
</dbReference>
<dbReference type="VEuPathDB" id="VectorBase:CPIJ000927"/>
<evidence type="ECO:0000256" key="7">
    <source>
        <dbReference type="ARBA" id="ARBA00022723"/>
    </source>
</evidence>
<dbReference type="Pfam" id="PF00067">
    <property type="entry name" value="p450"/>
    <property type="match status" value="1"/>
</dbReference>
<dbReference type="GO" id="GO:0005789">
    <property type="term" value="C:endoplasmic reticulum membrane"/>
    <property type="evidence" value="ECO:0007669"/>
    <property type="project" value="UniProtKB-SubCell"/>
</dbReference>
<dbReference type="EMBL" id="DS231821">
    <property type="protein sequence ID" value="EDS45036.1"/>
    <property type="molecule type" value="Genomic_DNA"/>
</dbReference>